<gene>
    <name evidence="2" type="ORF">FAM09_02780</name>
</gene>
<feature type="domain" description="PKD" evidence="1">
    <location>
        <begin position="1066"/>
        <end position="1121"/>
    </location>
</feature>
<evidence type="ECO:0000313" key="3">
    <source>
        <dbReference type="Proteomes" id="UP000306918"/>
    </source>
</evidence>
<dbReference type="Proteomes" id="UP000306918">
    <property type="component" value="Unassembled WGS sequence"/>
</dbReference>
<dbReference type="InterPro" id="IPR052918">
    <property type="entry name" value="Motility_Chemotaxis_Reg"/>
</dbReference>
<reference evidence="2 3" key="1">
    <citation type="submission" date="2019-04" db="EMBL/GenBank/DDBJ databases">
        <title>Niastella caeni sp. nov., isolated from activated sludge.</title>
        <authorList>
            <person name="Sheng M."/>
        </authorList>
    </citation>
    <scope>NUCLEOTIDE SEQUENCE [LARGE SCALE GENOMIC DNA]</scope>
    <source>
        <strain evidence="2 3">HX-2-15</strain>
    </source>
</reference>
<dbReference type="InterPro" id="IPR000601">
    <property type="entry name" value="PKD_dom"/>
</dbReference>
<organism evidence="2 3">
    <name type="scientific">Niastella caeni</name>
    <dbReference type="NCBI Taxonomy" id="2569763"/>
    <lineage>
        <taxon>Bacteria</taxon>
        <taxon>Pseudomonadati</taxon>
        <taxon>Bacteroidota</taxon>
        <taxon>Chitinophagia</taxon>
        <taxon>Chitinophagales</taxon>
        <taxon>Chitinophagaceae</taxon>
        <taxon>Niastella</taxon>
    </lineage>
</organism>
<dbReference type="InterPro" id="IPR022409">
    <property type="entry name" value="PKD/Chitinase_dom"/>
</dbReference>
<dbReference type="Pfam" id="PF00801">
    <property type="entry name" value="PKD"/>
    <property type="match status" value="1"/>
</dbReference>
<sequence>MAVALCITGVTQLAAQGPSTFEFVENKGQWDNQVRFKGDLPTGNFYLHKNGFTVVQHNTTDLKQVYDNHSESLNNLKGQLTGKGIQAKNNTTPRRLDSTYTLRSHAYKVQFIGAAANPEMVPDKVMPGISNYLIGKDPSKWRSKVISCQAILYKNIYPNIDVRYYSESGRLKYDIIVNPGGDVNNIVMQYDGADKLSIKNRELVIKTSVGEVRELYPYTYQFDNVHGKQETSCSYKLEGKNTVRFKTGAYSKTSTLVIDPSIVFSSFTGSTANEFGFTATPGPDGSLFSGSIVYGAGFPTSPGAYKTTFTLGGARGCDIGIFKFSPNGANRIYATYIGGSADDYPHSLYSDAQGNLVVLGRTYSTDYPGTLVGSGGGCDMVVTKLNAAGSALIGSLRLGGPGNDGVNIEDQMESNDHKTNSLLTHYGDDSHSEVILDDAGYIYVAGQTQSDFPMIGNGFEKNRKGSQDGVVLKIAPDCNSVIWSTFLGGAGDDAAFVLALRPNTNEIYVAGATSSSDFPGTVAGFRNGVINDTLVGGIDGYVSIISNDGTTLQRSTYLGTQQEDLIFGIQFDRNYFPYVLGSTRGTWPVINAAYSNAGSRQFITKLRPDLTGIEYSTIFGNGAKPNISPVAFLVDRCENVYVSGWGGWMTPDNDPYDMGGVRNMPVTPDALKTVTDDRDFYFIVLERNAASLLYGSYFGQDGGLGEHVDGGTSRFDAQGAIYQAICANCYGSPANLPITRNYPTTPGAWSSVNGTGNNGCNLGAVKILFNFSGVGSGPKAYFNGMFDTVGCVPFELTFRDTVLDARSYEWNFGDGSPEVNTTNFNVTHTYNRVGIFQVRLIAVDSSTCNIRDTAYLNIHVRDDKANLAFDVTKLLPCESLNYEFENTTTFPPGKPFKASSFTWDFGDGTRITPGNLTAQHSYASPGTYIAKLILHDTAYCNSPDSISQELRVSPLVDARFETPPQGCAPYTAVFNNTSLAGQQFFWNFGDGTTSTEVNPTHEYVNVNTYHVTLVVIDSNTCNIIDSTSMDITVYPLPIADFSVSPVPPNVNQPAIFTNLSTGAIEYRWFFGDGDSVIKKTADTVHHQYNATGTFEACLVAYSENGCSDTACKPVQALINPLLDVPNAFTPGRFGRNSFVTVAGFGIAKMNWKIYNRWGKLVFETQDRRIGWDGTYKGQPQPMDVYAYTLDVEFFDGKTLRKTGDITLIR</sequence>
<dbReference type="InterPro" id="IPR026341">
    <property type="entry name" value="T9SS_type_B"/>
</dbReference>
<dbReference type="InterPro" id="IPR013783">
    <property type="entry name" value="Ig-like_fold"/>
</dbReference>
<dbReference type="PANTHER" id="PTHR35580:SF1">
    <property type="entry name" value="PHYTASE-LIKE DOMAIN-CONTAINING PROTEIN"/>
    <property type="match status" value="1"/>
</dbReference>
<dbReference type="Pfam" id="PF18911">
    <property type="entry name" value="PKD_4"/>
    <property type="match status" value="3"/>
</dbReference>
<comment type="caution">
    <text evidence="2">The sequence shown here is derived from an EMBL/GenBank/DDBJ whole genome shotgun (WGS) entry which is preliminary data.</text>
</comment>
<keyword evidence="3" id="KW-1185">Reference proteome</keyword>
<name>A0A4V4H1W0_9BACT</name>
<dbReference type="OrthoDB" id="1652165at2"/>
<dbReference type="InterPro" id="IPR057708">
    <property type="entry name" value="DUF7948"/>
</dbReference>
<feature type="domain" description="PKD" evidence="1">
    <location>
        <begin position="984"/>
        <end position="1018"/>
    </location>
</feature>
<dbReference type="CDD" id="cd00146">
    <property type="entry name" value="PKD"/>
    <property type="match status" value="4"/>
</dbReference>
<feature type="domain" description="PKD" evidence="1">
    <location>
        <begin position="807"/>
        <end position="845"/>
    </location>
</feature>
<dbReference type="InterPro" id="IPR035986">
    <property type="entry name" value="PKD_dom_sf"/>
</dbReference>
<dbReference type="PROSITE" id="PS50093">
    <property type="entry name" value="PKD"/>
    <property type="match status" value="4"/>
</dbReference>
<protein>
    <submittedName>
        <fullName evidence="2">PKD domain-containing protein</fullName>
    </submittedName>
</protein>
<dbReference type="EMBL" id="STFF01000001">
    <property type="protein sequence ID" value="THU42016.1"/>
    <property type="molecule type" value="Genomic_DNA"/>
</dbReference>
<dbReference type="SMART" id="SM00089">
    <property type="entry name" value="PKD"/>
    <property type="match status" value="4"/>
</dbReference>
<accession>A0A4V4H1W0</accession>
<dbReference type="Pfam" id="PF13585">
    <property type="entry name" value="CHU_C"/>
    <property type="match status" value="1"/>
</dbReference>
<evidence type="ECO:0000259" key="1">
    <source>
        <dbReference type="PROSITE" id="PS50093"/>
    </source>
</evidence>
<dbReference type="Gene3D" id="2.60.40.10">
    <property type="entry name" value="Immunoglobulins"/>
    <property type="match status" value="4"/>
</dbReference>
<dbReference type="PANTHER" id="PTHR35580">
    <property type="entry name" value="CELL SURFACE GLYCOPROTEIN (S-LAYER PROTEIN)-LIKE PROTEIN"/>
    <property type="match status" value="1"/>
</dbReference>
<dbReference type="SUPFAM" id="SSF49299">
    <property type="entry name" value="PKD domain"/>
    <property type="match status" value="4"/>
</dbReference>
<dbReference type="AlphaFoldDB" id="A0A4V4H1W0"/>
<proteinExistence type="predicted"/>
<dbReference type="NCBIfam" id="TIGR04131">
    <property type="entry name" value="Bac_Flav_CTERM"/>
    <property type="match status" value="1"/>
</dbReference>
<evidence type="ECO:0000313" key="2">
    <source>
        <dbReference type="EMBL" id="THU42016.1"/>
    </source>
</evidence>
<dbReference type="Pfam" id="PF25778">
    <property type="entry name" value="DUF7948"/>
    <property type="match status" value="1"/>
</dbReference>
<feature type="domain" description="PKD" evidence="1">
    <location>
        <begin position="893"/>
        <end position="938"/>
    </location>
</feature>